<feature type="domain" description="SPOR" evidence="5">
    <location>
        <begin position="26"/>
        <end position="81"/>
    </location>
</feature>
<dbReference type="Pfam" id="PF13414">
    <property type="entry name" value="TPR_11"/>
    <property type="match status" value="1"/>
</dbReference>
<dbReference type="SMART" id="SM00028">
    <property type="entry name" value="TPR"/>
    <property type="match status" value="5"/>
</dbReference>
<dbReference type="PANTHER" id="PTHR44943">
    <property type="entry name" value="CELLULOSE SYNTHASE OPERON PROTEIN C"/>
    <property type="match status" value="1"/>
</dbReference>
<evidence type="ECO:0000313" key="6">
    <source>
        <dbReference type="EMBL" id="ADY74076.1"/>
    </source>
</evidence>
<protein>
    <submittedName>
        <fullName evidence="6">Tetratricopeptide TPR_1 repeat-containing protein</fullName>
    </submittedName>
</protein>
<dbReference type="SUPFAM" id="SSF48452">
    <property type="entry name" value="TPR-like"/>
    <property type="match status" value="1"/>
</dbReference>
<dbReference type="InterPro" id="IPR007730">
    <property type="entry name" value="SPOR-like_dom"/>
</dbReference>
<dbReference type="Pfam" id="PF05036">
    <property type="entry name" value="SPOR"/>
    <property type="match status" value="1"/>
</dbReference>
<evidence type="ECO:0000259" key="5">
    <source>
        <dbReference type="Pfam" id="PF05036"/>
    </source>
</evidence>
<feature type="repeat" description="TPR" evidence="3">
    <location>
        <begin position="179"/>
        <end position="212"/>
    </location>
</feature>
<dbReference type="InterPro" id="IPR013105">
    <property type="entry name" value="TPR_2"/>
</dbReference>
<feature type="region of interest" description="Disordered" evidence="4">
    <location>
        <begin position="111"/>
        <end position="131"/>
    </location>
</feature>
<dbReference type="GO" id="GO:0042834">
    <property type="term" value="F:peptidoglycan binding"/>
    <property type="evidence" value="ECO:0007669"/>
    <property type="project" value="InterPro"/>
</dbReference>
<dbReference type="InterPro" id="IPR011990">
    <property type="entry name" value="TPR-like_helical_dom_sf"/>
</dbReference>
<keyword evidence="2 3" id="KW-0802">TPR repeat</keyword>
<gene>
    <name evidence="6" type="ordered locus">Dester_1446</name>
</gene>
<dbReference type="Pfam" id="PF07719">
    <property type="entry name" value="TPR_2"/>
    <property type="match status" value="1"/>
</dbReference>
<dbReference type="RefSeq" id="WP_013639024.1">
    <property type="nucleotide sequence ID" value="NC_015185.1"/>
</dbReference>
<dbReference type="HOGENOM" id="CLU_813116_0_0_0"/>
<dbReference type="PANTHER" id="PTHR44943:SF8">
    <property type="entry name" value="TPR REPEAT-CONTAINING PROTEIN MJ0263"/>
    <property type="match status" value="1"/>
</dbReference>
<accession>F0S1Z5</accession>
<name>F0S1Z5_DESTD</name>
<dbReference type="STRING" id="868864.Dester_1446"/>
<evidence type="ECO:0000256" key="1">
    <source>
        <dbReference type="ARBA" id="ARBA00022737"/>
    </source>
</evidence>
<dbReference type="Gene3D" id="1.25.40.10">
    <property type="entry name" value="Tetratricopeptide repeat domain"/>
    <property type="match status" value="1"/>
</dbReference>
<dbReference type="KEGG" id="dte:Dester_1446"/>
<keyword evidence="1" id="KW-0677">Repeat</keyword>
<evidence type="ECO:0000256" key="3">
    <source>
        <dbReference type="PROSITE-ProRule" id="PRU00339"/>
    </source>
</evidence>
<organism evidence="6 7">
    <name type="scientific">Desulfurobacterium thermolithotrophum (strain DSM 11699 / BSA)</name>
    <dbReference type="NCBI Taxonomy" id="868864"/>
    <lineage>
        <taxon>Bacteria</taxon>
        <taxon>Pseudomonadati</taxon>
        <taxon>Aquificota</taxon>
        <taxon>Aquificia</taxon>
        <taxon>Desulfurobacteriales</taxon>
        <taxon>Desulfurobacteriaceae</taxon>
        <taxon>Desulfurobacterium</taxon>
    </lineage>
</organism>
<sequence length="341" mass="39585">MRKLLLILLIFLAFTIQAFSEDRFCFVQLASFKSLKVAEKLFEDVKTDKPVYILKFKEIYGVRVGPFENFKICKLQKEKLKNDLRKYRIEPIMILSSHSIPPSNYVIKEKTSKTKSHKEEKRTVEPKRISDISKEKEKKDASSLVYLYIEKAKVCMGKKDCTNAVKYLKLAITKGGENPKLYTYLGYAYTHLGRYTKALNAFKKALKIDPDYAEAYAGIGFLYLKLNSPKAAVIAFRRAHSLNPKEISYSVNLAISLLGSGNIDEAILEFQKLKNKYPFLPEIYYNEAVAYLKKGYYKKAIEDFEIFLELTKANKFYEDYREEVLKVLNQIKLILKSKDEH</sequence>
<dbReference type="Pfam" id="PF13174">
    <property type="entry name" value="TPR_6"/>
    <property type="match status" value="1"/>
</dbReference>
<reference evidence="7" key="2">
    <citation type="submission" date="2011-02" db="EMBL/GenBank/DDBJ databases">
        <title>The complete genome of Desulfurobacterium thermolithotrophum DSM 11699.</title>
        <authorList>
            <consortium name="US DOE Joint Genome Institute (JGI-PGF)"/>
            <person name="Lucas S."/>
            <person name="Copeland A."/>
            <person name="Lapidus A."/>
            <person name="Bruce D."/>
            <person name="Goodwin L."/>
            <person name="Pitluck S."/>
            <person name="Kyrpides N."/>
            <person name="Mavromatis K."/>
            <person name="Pagani I."/>
            <person name="Ivanova N."/>
            <person name="Mikhailova N."/>
            <person name="Daligault H."/>
            <person name="Detter J.C."/>
            <person name="Tapia R."/>
            <person name="Han C."/>
            <person name="Land M."/>
            <person name="Hauser L."/>
            <person name="Markowitz V."/>
            <person name="Cheng J.-F."/>
            <person name="Hugenholtz P."/>
            <person name="Woyke T."/>
            <person name="Wu D."/>
            <person name="Spring S."/>
            <person name="Brambilla E."/>
            <person name="Klenk H.-P."/>
            <person name="Eisen J.A."/>
        </authorList>
    </citation>
    <scope>NUCLEOTIDE SEQUENCE [LARGE SCALE GENOMIC DNA]</scope>
    <source>
        <strain evidence="7">DSM 11699 / BSA</strain>
    </source>
</reference>
<feature type="repeat" description="TPR" evidence="3">
    <location>
        <begin position="213"/>
        <end position="246"/>
    </location>
</feature>
<proteinExistence type="predicted"/>
<feature type="repeat" description="TPR" evidence="3">
    <location>
        <begin position="281"/>
        <end position="314"/>
    </location>
</feature>
<dbReference type="Proteomes" id="UP000007102">
    <property type="component" value="Chromosome"/>
</dbReference>
<evidence type="ECO:0000313" key="7">
    <source>
        <dbReference type="Proteomes" id="UP000007102"/>
    </source>
</evidence>
<dbReference type="PROSITE" id="PS50293">
    <property type="entry name" value="TPR_REGION"/>
    <property type="match status" value="1"/>
</dbReference>
<keyword evidence="7" id="KW-1185">Reference proteome</keyword>
<dbReference type="EMBL" id="CP002543">
    <property type="protein sequence ID" value="ADY74076.1"/>
    <property type="molecule type" value="Genomic_DNA"/>
</dbReference>
<dbReference type="InParanoid" id="F0S1Z5"/>
<dbReference type="InterPro" id="IPR019734">
    <property type="entry name" value="TPR_rpt"/>
</dbReference>
<dbReference type="OrthoDB" id="421558at2"/>
<evidence type="ECO:0000256" key="2">
    <source>
        <dbReference type="ARBA" id="ARBA00022803"/>
    </source>
</evidence>
<dbReference type="PROSITE" id="PS50005">
    <property type="entry name" value="TPR"/>
    <property type="match status" value="3"/>
</dbReference>
<dbReference type="eggNOG" id="COG0457">
    <property type="taxonomic scope" value="Bacteria"/>
</dbReference>
<reference evidence="6 7" key="1">
    <citation type="journal article" date="2011" name="Stand. Genomic Sci.">
        <title>Complete genome sequence of the thermophilic sulfur-reducer Desulfurobacterium thermolithotrophum type strain (BSA(T)) from a deep-sea hydrothermal vent.</title>
        <authorList>
            <person name="Goker M."/>
            <person name="Daligault H."/>
            <person name="Mwirichia R."/>
            <person name="Lapidus A."/>
            <person name="Lucas S."/>
            <person name="Deshpande S."/>
            <person name="Pagani I."/>
            <person name="Tapia R."/>
            <person name="Cheng J.F."/>
            <person name="Goodwin L."/>
            <person name="Pitluck S."/>
            <person name="Liolios K."/>
            <person name="Ivanova N."/>
            <person name="Mavromatis K."/>
            <person name="Mikhailova N."/>
            <person name="Pati A."/>
            <person name="Chen A."/>
            <person name="Palaniappan K."/>
            <person name="Han C."/>
            <person name="Land M."/>
            <person name="Hauser L."/>
            <person name="Pan C."/>
            <person name="Brambilla E.M."/>
            <person name="Rohde M."/>
            <person name="Spring S."/>
            <person name="Sikorski J."/>
            <person name="Wirth R."/>
            <person name="Detter J.C."/>
            <person name="Woyke T."/>
            <person name="Bristow J."/>
            <person name="Eisen J.A."/>
            <person name="Markowitz V."/>
            <person name="Hugenholtz P."/>
            <person name="Kyrpides N.C."/>
            <person name="Klenk H.P."/>
        </authorList>
    </citation>
    <scope>NUCLEOTIDE SEQUENCE [LARGE SCALE GENOMIC DNA]</scope>
    <source>
        <strain evidence="7">DSM 11699 / BSA</strain>
    </source>
</reference>
<dbReference type="AlphaFoldDB" id="F0S1Z5"/>
<dbReference type="InterPro" id="IPR051685">
    <property type="entry name" value="Ycf3/AcsC/BcsC/TPR_MFPF"/>
</dbReference>
<evidence type="ECO:0000256" key="4">
    <source>
        <dbReference type="SAM" id="MobiDB-lite"/>
    </source>
</evidence>